<accession>X1P7X4</accession>
<organism evidence="1">
    <name type="scientific">marine sediment metagenome</name>
    <dbReference type="NCBI Taxonomy" id="412755"/>
    <lineage>
        <taxon>unclassified sequences</taxon>
        <taxon>metagenomes</taxon>
        <taxon>ecological metagenomes</taxon>
    </lineage>
</organism>
<protein>
    <submittedName>
        <fullName evidence="1">Uncharacterized protein</fullName>
    </submittedName>
</protein>
<evidence type="ECO:0000313" key="1">
    <source>
        <dbReference type="EMBL" id="GAI35135.1"/>
    </source>
</evidence>
<sequence length="78" mass="7839">MNSAKVARISEVEPSDALAGLMEMFSGGLSPGSITAQRSAAGTGSGNGATFLGANKNPADVNLRGFRMVEAEVGIEPA</sequence>
<gene>
    <name evidence="1" type="ORF">S06H3_40143</name>
</gene>
<reference evidence="1" key="1">
    <citation type="journal article" date="2014" name="Front. Microbiol.">
        <title>High frequency of phylogenetically diverse reductive dehalogenase-homologous genes in deep subseafloor sedimentary metagenomes.</title>
        <authorList>
            <person name="Kawai M."/>
            <person name="Futagami T."/>
            <person name="Toyoda A."/>
            <person name="Takaki Y."/>
            <person name="Nishi S."/>
            <person name="Hori S."/>
            <person name="Arai W."/>
            <person name="Tsubouchi T."/>
            <person name="Morono Y."/>
            <person name="Uchiyama I."/>
            <person name="Ito T."/>
            <person name="Fujiyama A."/>
            <person name="Inagaki F."/>
            <person name="Takami H."/>
        </authorList>
    </citation>
    <scope>NUCLEOTIDE SEQUENCE</scope>
    <source>
        <strain evidence="1">Expedition CK06-06</strain>
    </source>
</reference>
<proteinExistence type="predicted"/>
<comment type="caution">
    <text evidence="1">The sequence shown here is derived from an EMBL/GenBank/DDBJ whole genome shotgun (WGS) entry which is preliminary data.</text>
</comment>
<dbReference type="EMBL" id="BARV01024612">
    <property type="protein sequence ID" value="GAI35135.1"/>
    <property type="molecule type" value="Genomic_DNA"/>
</dbReference>
<name>X1P7X4_9ZZZZ</name>
<dbReference type="AlphaFoldDB" id="X1P7X4"/>